<dbReference type="EMBL" id="BQFW01000014">
    <property type="protein sequence ID" value="GJJ78056.1"/>
    <property type="molecule type" value="Genomic_DNA"/>
</dbReference>
<organism evidence="3 4">
    <name type="scientific">Entomortierella parvispora</name>
    <dbReference type="NCBI Taxonomy" id="205924"/>
    <lineage>
        <taxon>Eukaryota</taxon>
        <taxon>Fungi</taxon>
        <taxon>Fungi incertae sedis</taxon>
        <taxon>Mucoromycota</taxon>
        <taxon>Mortierellomycotina</taxon>
        <taxon>Mortierellomycetes</taxon>
        <taxon>Mortierellales</taxon>
        <taxon>Mortierellaceae</taxon>
        <taxon>Entomortierella</taxon>
    </lineage>
</organism>
<accession>A0A9P3M0Z9</accession>
<dbReference type="CDD" id="cd08545">
    <property type="entry name" value="YcnI_like"/>
    <property type="match status" value="1"/>
</dbReference>
<dbReference type="Proteomes" id="UP000827284">
    <property type="component" value="Unassembled WGS sequence"/>
</dbReference>
<feature type="domain" description="YncI copper-binding" evidence="2">
    <location>
        <begin position="28"/>
        <end position="170"/>
    </location>
</feature>
<dbReference type="InterPro" id="IPR038507">
    <property type="entry name" value="YcnI-like_sf"/>
</dbReference>
<dbReference type="OrthoDB" id="4234at2759"/>
<reference evidence="3" key="1">
    <citation type="submission" date="2021-11" db="EMBL/GenBank/DDBJ databases">
        <authorList>
            <person name="Herlambang A."/>
            <person name="Guo Y."/>
            <person name="Takashima Y."/>
            <person name="Nishizawa T."/>
        </authorList>
    </citation>
    <scope>NUCLEOTIDE SEQUENCE</scope>
    <source>
        <strain evidence="3">E1425</strain>
    </source>
</reference>
<protein>
    <recommendedName>
        <fullName evidence="2">YncI copper-binding domain-containing protein</fullName>
    </recommendedName>
</protein>
<dbReference type="Pfam" id="PF07987">
    <property type="entry name" value="DUF1775"/>
    <property type="match status" value="1"/>
</dbReference>
<keyword evidence="4" id="KW-1185">Reference proteome</keyword>
<feature type="signal peptide" evidence="1">
    <location>
        <begin position="1"/>
        <end position="27"/>
    </location>
</feature>
<evidence type="ECO:0000256" key="1">
    <source>
        <dbReference type="SAM" id="SignalP"/>
    </source>
</evidence>
<evidence type="ECO:0000313" key="3">
    <source>
        <dbReference type="EMBL" id="GJJ78056.1"/>
    </source>
</evidence>
<dbReference type="InterPro" id="IPR012533">
    <property type="entry name" value="YcnI-copper_dom"/>
</dbReference>
<reference evidence="3" key="2">
    <citation type="journal article" date="2022" name="Microbiol. Resour. Announc.">
        <title>Whole-Genome Sequence of Entomortierella parvispora E1425, a Mucoromycotan Fungus Associated with Burkholderiaceae-Related Endosymbiotic Bacteria.</title>
        <authorList>
            <person name="Herlambang A."/>
            <person name="Guo Y."/>
            <person name="Takashima Y."/>
            <person name="Narisawa K."/>
            <person name="Ohta H."/>
            <person name="Nishizawa T."/>
        </authorList>
    </citation>
    <scope>NUCLEOTIDE SEQUENCE</scope>
    <source>
        <strain evidence="3">E1425</strain>
    </source>
</reference>
<keyword evidence="1" id="KW-0732">Signal</keyword>
<sequence length="219" mass="22561">MKFSSSVTVLASALVSAILLGSSSVEAHVTANPSVAVSGGYFQSNFRVPHGCDGNATDSVTVEIPKGVSGVKPKATVPWITNINMVPLDTPITTPTGTINTTVGSITWSGGNLLDSYYEDFGLQFKLPVMEGPLYWSVYQHCTNGAWNNWTNIPDASGKTAGFPAAVITVANATTTDGHGGSASPSTSSKPSSAVGVFQSMATFHSVLIGAAALLMTMA</sequence>
<dbReference type="AlphaFoldDB" id="A0A9P3M0Z9"/>
<evidence type="ECO:0000259" key="2">
    <source>
        <dbReference type="Pfam" id="PF07987"/>
    </source>
</evidence>
<proteinExistence type="predicted"/>
<dbReference type="Gene3D" id="2.60.40.2230">
    <property type="entry name" value="Uncharacterised protein YcnI-like PF07987, DUF1775"/>
    <property type="match status" value="1"/>
</dbReference>
<comment type="caution">
    <text evidence="3">The sequence shown here is derived from an EMBL/GenBank/DDBJ whole genome shotgun (WGS) entry which is preliminary data.</text>
</comment>
<gene>
    <name evidence="3" type="ORF">EMPS_10415</name>
</gene>
<name>A0A9P3M0Z9_9FUNG</name>
<evidence type="ECO:0000313" key="4">
    <source>
        <dbReference type="Proteomes" id="UP000827284"/>
    </source>
</evidence>
<feature type="chain" id="PRO_5040470533" description="YncI copper-binding domain-containing protein" evidence="1">
    <location>
        <begin position="28"/>
        <end position="219"/>
    </location>
</feature>